<sequence>MALVIKKWSASRTPDANGNYVHLVGREAGLFAWLLSLLGIDPTTEIEIKDKLIVFTQGSLSGKQKRVIPMQSVCSAYYGYIKPWQAAVVLGIVLMPIFFLGLLVGPLYYFLNKELTVGVVENSGWSGGFAFKRSVIEGQNIDEAQAYEVIDIVRSLIEAKTA</sequence>
<dbReference type="EMBL" id="SACM01000003">
    <property type="protein sequence ID" value="RVT85026.1"/>
    <property type="molecule type" value="Genomic_DNA"/>
</dbReference>
<proteinExistence type="predicted"/>
<protein>
    <submittedName>
        <fullName evidence="2">Uncharacterized protein</fullName>
    </submittedName>
</protein>
<gene>
    <name evidence="2" type="ORF">EOD73_12990</name>
</gene>
<keyword evidence="1" id="KW-0472">Membrane</keyword>
<organism evidence="2 3">
    <name type="scientific">Inhella crocodyli</name>
    <dbReference type="NCBI Taxonomy" id="2499851"/>
    <lineage>
        <taxon>Bacteria</taxon>
        <taxon>Pseudomonadati</taxon>
        <taxon>Pseudomonadota</taxon>
        <taxon>Betaproteobacteria</taxon>
        <taxon>Burkholderiales</taxon>
        <taxon>Sphaerotilaceae</taxon>
        <taxon>Inhella</taxon>
    </lineage>
</organism>
<keyword evidence="3" id="KW-1185">Reference proteome</keyword>
<reference evidence="2 3" key="1">
    <citation type="submission" date="2019-01" db="EMBL/GenBank/DDBJ databases">
        <authorList>
            <person name="Chen W.-M."/>
        </authorList>
    </citation>
    <scope>NUCLEOTIDE SEQUENCE [LARGE SCALE GENOMIC DNA]</scope>
    <source>
        <strain evidence="2 3">CCP-18</strain>
    </source>
</reference>
<keyword evidence="1" id="KW-0812">Transmembrane</keyword>
<comment type="caution">
    <text evidence="2">The sequence shown here is derived from an EMBL/GenBank/DDBJ whole genome shotgun (WGS) entry which is preliminary data.</text>
</comment>
<evidence type="ECO:0000313" key="3">
    <source>
        <dbReference type="Proteomes" id="UP000288587"/>
    </source>
</evidence>
<dbReference type="RefSeq" id="WP_127683428.1">
    <property type="nucleotide sequence ID" value="NZ_SACM01000003.1"/>
</dbReference>
<name>A0A3S2XR83_9BURK</name>
<accession>A0A3S2XR83</accession>
<evidence type="ECO:0000256" key="1">
    <source>
        <dbReference type="SAM" id="Phobius"/>
    </source>
</evidence>
<feature type="transmembrane region" description="Helical" evidence="1">
    <location>
        <begin position="87"/>
        <end position="111"/>
    </location>
</feature>
<dbReference type="OrthoDB" id="7107792at2"/>
<dbReference type="Proteomes" id="UP000288587">
    <property type="component" value="Unassembled WGS sequence"/>
</dbReference>
<evidence type="ECO:0000313" key="2">
    <source>
        <dbReference type="EMBL" id="RVT85026.1"/>
    </source>
</evidence>
<keyword evidence="1" id="KW-1133">Transmembrane helix</keyword>
<dbReference type="AlphaFoldDB" id="A0A3S2XR83"/>